<dbReference type="Proteomes" id="UP001497535">
    <property type="component" value="Unassembled WGS sequence"/>
</dbReference>
<gene>
    <name evidence="1" type="ORF">MENTE1834_LOCUS5778</name>
</gene>
<keyword evidence="2" id="KW-1185">Reference proteome</keyword>
<proteinExistence type="predicted"/>
<reference evidence="1" key="1">
    <citation type="submission" date="2023-11" db="EMBL/GenBank/DDBJ databases">
        <authorList>
            <person name="Poullet M."/>
        </authorList>
    </citation>
    <scope>NUCLEOTIDE SEQUENCE</scope>
    <source>
        <strain evidence="1">E1834</strain>
    </source>
</reference>
<comment type="caution">
    <text evidence="1">The sequence shown here is derived from an EMBL/GenBank/DDBJ whole genome shotgun (WGS) entry which is preliminary data.</text>
</comment>
<protein>
    <submittedName>
        <fullName evidence="1">Uncharacterized protein</fullName>
    </submittedName>
</protein>
<accession>A0ACB0XZT4</accession>
<dbReference type="EMBL" id="CAVMJV010000004">
    <property type="protein sequence ID" value="CAK5025414.1"/>
    <property type="molecule type" value="Genomic_DNA"/>
</dbReference>
<sequence length="91" mass="10637">MVLVYFSLEFGVRQCVRFRSLPVQPELVIVFQLIYLVACPSSKNEDLITNMRLIRIAWAAWSPFVEGRERSEPADTITLQVFTFFCMKFII</sequence>
<evidence type="ECO:0000313" key="2">
    <source>
        <dbReference type="Proteomes" id="UP001497535"/>
    </source>
</evidence>
<organism evidence="1 2">
    <name type="scientific">Meloidogyne enterolobii</name>
    <name type="common">Root-knot nematode worm</name>
    <name type="synonym">Meloidogyne mayaguensis</name>
    <dbReference type="NCBI Taxonomy" id="390850"/>
    <lineage>
        <taxon>Eukaryota</taxon>
        <taxon>Metazoa</taxon>
        <taxon>Ecdysozoa</taxon>
        <taxon>Nematoda</taxon>
        <taxon>Chromadorea</taxon>
        <taxon>Rhabditida</taxon>
        <taxon>Tylenchina</taxon>
        <taxon>Tylenchomorpha</taxon>
        <taxon>Tylenchoidea</taxon>
        <taxon>Meloidogynidae</taxon>
        <taxon>Meloidogyninae</taxon>
        <taxon>Meloidogyne</taxon>
    </lineage>
</organism>
<name>A0ACB0XZT4_MELEN</name>
<evidence type="ECO:0000313" key="1">
    <source>
        <dbReference type="EMBL" id="CAK5025414.1"/>
    </source>
</evidence>